<sequence length="77" mass="8994">MVKLFEANDIYDGAFLVISQPLIDQAMHRSAWMNCKWTYDECVQSNHLNPQIIKYILSASLTRGYTERTQYVELSPH</sequence>
<dbReference type="EMBL" id="ML735276">
    <property type="protein sequence ID" value="KAE8388564.1"/>
    <property type="molecule type" value="Genomic_DNA"/>
</dbReference>
<reference evidence="1" key="1">
    <citation type="submission" date="2019-04" db="EMBL/GenBank/DDBJ databases">
        <title>Friends and foes A comparative genomics studyof 23 Aspergillus species from section Flavi.</title>
        <authorList>
            <consortium name="DOE Joint Genome Institute"/>
            <person name="Kjaerbolling I."/>
            <person name="Vesth T."/>
            <person name="Frisvad J.C."/>
            <person name="Nybo J.L."/>
            <person name="Theobald S."/>
            <person name="Kildgaard S."/>
            <person name="Isbrandt T."/>
            <person name="Kuo A."/>
            <person name="Sato A."/>
            <person name="Lyhne E.K."/>
            <person name="Kogle M.E."/>
            <person name="Wiebenga A."/>
            <person name="Kun R.S."/>
            <person name="Lubbers R.J."/>
            <person name="Makela M.R."/>
            <person name="Barry K."/>
            <person name="Chovatia M."/>
            <person name="Clum A."/>
            <person name="Daum C."/>
            <person name="Haridas S."/>
            <person name="He G."/>
            <person name="LaButti K."/>
            <person name="Lipzen A."/>
            <person name="Mondo S."/>
            <person name="Riley R."/>
            <person name="Salamov A."/>
            <person name="Simmons B.A."/>
            <person name="Magnuson J.K."/>
            <person name="Henrissat B."/>
            <person name="Mortensen U.H."/>
            <person name="Larsen T.O."/>
            <person name="Devries R.P."/>
            <person name="Grigoriev I.V."/>
            <person name="Machida M."/>
            <person name="Baker S.E."/>
            <person name="Andersen M.R."/>
        </authorList>
    </citation>
    <scope>NUCLEOTIDE SEQUENCE [LARGE SCALE GENOMIC DNA]</scope>
    <source>
        <strain evidence="1">IBT 14317</strain>
    </source>
</reference>
<gene>
    <name evidence="1" type="ORF">BDV23DRAFT_158632</name>
</gene>
<protein>
    <submittedName>
        <fullName evidence="1">Uncharacterized protein</fullName>
    </submittedName>
</protein>
<dbReference type="AlphaFoldDB" id="A0A5N7C379"/>
<dbReference type="Proteomes" id="UP000326877">
    <property type="component" value="Unassembled WGS sequence"/>
</dbReference>
<proteinExistence type="predicted"/>
<evidence type="ECO:0000313" key="1">
    <source>
        <dbReference type="EMBL" id="KAE8388564.1"/>
    </source>
</evidence>
<name>A0A5N7C379_PETAA</name>
<accession>A0A5N7C379</accession>
<organism evidence="1">
    <name type="scientific">Petromyces alliaceus</name>
    <name type="common">Aspergillus alliaceus</name>
    <dbReference type="NCBI Taxonomy" id="209559"/>
    <lineage>
        <taxon>Eukaryota</taxon>
        <taxon>Fungi</taxon>
        <taxon>Dikarya</taxon>
        <taxon>Ascomycota</taxon>
        <taxon>Pezizomycotina</taxon>
        <taxon>Eurotiomycetes</taxon>
        <taxon>Eurotiomycetidae</taxon>
        <taxon>Eurotiales</taxon>
        <taxon>Aspergillaceae</taxon>
        <taxon>Aspergillus</taxon>
        <taxon>Aspergillus subgen. Circumdati</taxon>
    </lineage>
</organism>